<sequence>MPAHLLLRLEAPLMSFGTTAVDHRRPVQAWPAVSMLTGLLANALGWDRSQSAALDRLQARIRWAARIDRAGTLLNDFQTAQLSKDDRGWTTRGAVESRGGGDASYESPHLRYRDYRADASVLVALRLEPDAEPPTLAHLAAALEAPRRPLFLGRKGCLPATRISLGLMEASDAVAALDKSSPTDDGDAPGTAAVYFNAGAAEISPQHRMHHTTDERRFDLDVHAGRQTVYERARKVPT</sequence>
<dbReference type="NCBIfam" id="TIGR01868">
    <property type="entry name" value="casD_Cas5e"/>
    <property type="match status" value="1"/>
</dbReference>
<evidence type="ECO:0000313" key="3">
    <source>
        <dbReference type="Proteomes" id="UP001368500"/>
    </source>
</evidence>
<organism evidence="2 3">
    <name type="scientific">Pseudaquabacterium rugosum</name>
    <dbReference type="NCBI Taxonomy" id="2984194"/>
    <lineage>
        <taxon>Bacteria</taxon>
        <taxon>Pseudomonadati</taxon>
        <taxon>Pseudomonadota</taxon>
        <taxon>Betaproteobacteria</taxon>
        <taxon>Burkholderiales</taxon>
        <taxon>Sphaerotilaceae</taxon>
        <taxon>Pseudaquabacterium</taxon>
    </lineage>
</organism>
<dbReference type="RefSeq" id="WP_341376790.1">
    <property type="nucleotide sequence ID" value="NZ_JBBUTF010000036.1"/>
</dbReference>
<proteinExistence type="predicted"/>
<keyword evidence="3" id="KW-1185">Reference proteome</keyword>
<dbReference type="EMBL" id="JBBUTF010000036">
    <property type="protein sequence ID" value="MEK8029001.1"/>
    <property type="molecule type" value="Genomic_DNA"/>
</dbReference>
<name>A0ABU9BGQ8_9BURK</name>
<accession>A0ABU9BGQ8</accession>
<dbReference type="Gene3D" id="3.30.70.2660">
    <property type="match status" value="1"/>
</dbReference>
<dbReference type="NCBIfam" id="TIGR02593">
    <property type="entry name" value="CRISPR_cas5"/>
    <property type="match status" value="1"/>
</dbReference>
<evidence type="ECO:0000313" key="2">
    <source>
        <dbReference type="EMBL" id="MEK8029001.1"/>
    </source>
</evidence>
<dbReference type="InterPro" id="IPR021124">
    <property type="entry name" value="CRISPR-assoc_prot_Cas5"/>
</dbReference>
<reference evidence="2 3" key="1">
    <citation type="submission" date="2024-04" db="EMBL/GenBank/DDBJ databases">
        <title>Novel species of the genus Ideonella isolated from streams.</title>
        <authorList>
            <person name="Lu H."/>
        </authorList>
    </citation>
    <scope>NUCLEOTIDE SEQUENCE [LARGE SCALE GENOMIC DNA]</scope>
    <source>
        <strain evidence="2 3">BYS139W</strain>
    </source>
</reference>
<keyword evidence="1" id="KW-0051">Antiviral defense</keyword>
<dbReference type="Pfam" id="PF09704">
    <property type="entry name" value="Cas_Cas5d"/>
    <property type="match status" value="1"/>
</dbReference>
<dbReference type="InterPro" id="IPR013422">
    <property type="entry name" value="CRISPR-assoc_prot_Cas5_N"/>
</dbReference>
<dbReference type="InterPro" id="IPR010147">
    <property type="entry name" value="CRISPR-assoc_prot_CasD"/>
</dbReference>
<dbReference type="CDD" id="cd09756">
    <property type="entry name" value="Cas5_I-E"/>
    <property type="match status" value="1"/>
</dbReference>
<comment type="caution">
    <text evidence="2">The sequence shown here is derived from an EMBL/GenBank/DDBJ whole genome shotgun (WGS) entry which is preliminary data.</text>
</comment>
<dbReference type="Proteomes" id="UP001368500">
    <property type="component" value="Unassembled WGS sequence"/>
</dbReference>
<evidence type="ECO:0000256" key="1">
    <source>
        <dbReference type="ARBA" id="ARBA00023118"/>
    </source>
</evidence>
<gene>
    <name evidence="2" type="primary">cas5e</name>
    <name evidence="2" type="ORF">AACH11_23840</name>
</gene>
<protein>
    <submittedName>
        <fullName evidence="2">Type I-E CRISPR-associated protein Cas5/CasD</fullName>
    </submittedName>
</protein>